<name>A0ABW4RWF1_9ACTN</name>
<keyword evidence="3" id="KW-1185">Reference proteome</keyword>
<comment type="caution">
    <text evidence="2">The sequence shown here is derived from an EMBL/GenBank/DDBJ whole genome shotgun (WGS) entry which is preliminary data.</text>
</comment>
<sequence>MAAQRKSDPTIIVVLLICVLMGMWQGARGMVQKASVGFGSGQVRVEGTDVERGTIRVASKACKDTPDALDTVRWSVKNSAGTQVYSTTRPVVSGRDAQVVTLGSGLPADRYTISVTCLADQEQVGQTHTTTAVLGSTPQGWGQDGTRRPGLPKTGN</sequence>
<dbReference type="EMBL" id="JBHUFZ010000022">
    <property type="protein sequence ID" value="MFD1890551.1"/>
    <property type="molecule type" value="Genomic_DNA"/>
</dbReference>
<gene>
    <name evidence="2" type="ORF">ACFSCS_10225</name>
</gene>
<evidence type="ECO:0008006" key="4">
    <source>
        <dbReference type="Google" id="ProtNLM"/>
    </source>
</evidence>
<evidence type="ECO:0000313" key="2">
    <source>
        <dbReference type="EMBL" id="MFD1890551.1"/>
    </source>
</evidence>
<accession>A0ABW4RWF1</accession>
<reference evidence="3" key="1">
    <citation type="journal article" date="2019" name="Int. J. Syst. Evol. Microbiol.">
        <title>The Global Catalogue of Microorganisms (GCM) 10K type strain sequencing project: providing services to taxonomists for standard genome sequencing and annotation.</title>
        <authorList>
            <consortium name="The Broad Institute Genomics Platform"/>
            <consortium name="The Broad Institute Genome Sequencing Center for Infectious Disease"/>
            <person name="Wu L."/>
            <person name="Ma J."/>
        </authorList>
    </citation>
    <scope>NUCLEOTIDE SEQUENCE [LARGE SCALE GENOMIC DNA]</scope>
    <source>
        <strain evidence="3">CAIM 431</strain>
    </source>
</reference>
<evidence type="ECO:0000313" key="3">
    <source>
        <dbReference type="Proteomes" id="UP001597326"/>
    </source>
</evidence>
<protein>
    <recommendedName>
        <fullName evidence="4">Ig-like domain-containing protein</fullName>
    </recommendedName>
</protein>
<dbReference type="RefSeq" id="WP_343873690.1">
    <property type="nucleotide sequence ID" value="NZ_BAAAIX010000019.1"/>
</dbReference>
<feature type="region of interest" description="Disordered" evidence="1">
    <location>
        <begin position="132"/>
        <end position="156"/>
    </location>
</feature>
<dbReference type="Proteomes" id="UP001597326">
    <property type="component" value="Unassembled WGS sequence"/>
</dbReference>
<organism evidence="2 3">
    <name type="scientific">Luteococcus peritonei</name>
    <dbReference type="NCBI Taxonomy" id="88874"/>
    <lineage>
        <taxon>Bacteria</taxon>
        <taxon>Bacillati</taxon>
        <taxon>Actinomycetota</taxon>
        <taxon>Actinomycetes</taxon>
        <taxon>Propionibacteriales</taxon>
        <taxon>Propionibacteriaceae</taxon>
        <taxon>Luteococcus</taxon>
    </lineage>
</organism>
<proteinExistence type="predicted"/>
<evidence type="ECO:0000256" key="1">
    <source>
        <dbReference type="SAM" id="MobiDB-lite"/>
    </source>
</evidence>